<dbReference type="PROSITE" id="PS51543">
    <property type="entry name" value="FYRC"/>
    <property type="match status" value="1"/>
</dbReference>
<dbReference type="Pfam" id="PF00856">
    <property type="entry name" value="SET"/>
    <property type="match status" value="1"/>
</dbReference>
<dbReference type="InterPro" id="IPR013083">
    <property type="entry name" value="Znf_RING/FYVE/PHD"/>
</dbReference>
<dbReference type="GO" id="GO:0045893">
    <property type="term" value="P:positive regulation of DNA-templated transcription"/>
    <property type="evidence" value="ECO:0007669"/>
    <property type="project" value="TreeGrafter"/>
</dbReference>
<evidence type="ECO:0000256" key="12">
    <source>
        <dbReference type="ARBA" id="ARBA00023242"/>
    </source>
</evidence>
<evidence type="ECO:0000256" key="7">
    <source>
        <dbReference type="ARBA" id="ARBA00022771"/>
    </source>
</evidence>
<keyword evidence="9" id="KW-0156">Chromatin regulator</keyword>
<dbReference type="SMART" id="SM00542">
    <property type="entry name" value="FYRC"/>
    <property type="match status" value="1"/>
</dbReference>
<dbReference type="InterPro" id="IPR001214">
    <property type="entry name" value="SET_dom"/>
</dbReference>
<dbReference type="GO" id="GO:0032259">
    <property type="term" value="P:methylation"/>
    <property type="evidence" value="ECO:0007669"/>
    <property type="project" value="UniProtKB-KW"/>
</dbReference>
<evidence type="ECO:0000313" key="19">
    <source>
        <dbReference type="Proteomes" id="UP000278807"/>
    </source>
</evidence>
<keyword evidence="5" id="KW-0479">Metal-binding</keyword>
<keyword evidence="3" id="KW-0808">Transferase</keyword>
<evidence type="ECO:0000259" key="16">
    <source>
        <dbReference type="PROSITE" id="PS50868"/>
    </source>
</evidence>
<evidence type="ECO:0000256" key="5">
    <source>
        <dbReference type="ARBA" id="ARBA00022723"/>
    </source>
</evidence>
<feature type="region of interest" description="Disordered" evidence="13">
    <location>
        <begin position="473"/>
        <end position="501"/>
    </location>
</feature>
<dbReference type="InterPro" id="IPR046341">
    <property type="entry name" value="SET_dom_sf"/>
</dbReference>
<feature type="domain" description="SET" evidence="15">
    <location>
        <begin position="1382"/>
        <end position="1544"/>
    </location>
</feature>
<evidence type="ECO:0000256" key="13">
    <source>
        <dbReference type="SAM" id="MobiDB-lite"/>
    </source>
</evidence>
<dbReference type="InterPro" id="IPR003616">
    <property type="entry name" value="Post-SET_dom"/>
</dbReference>
<dbReference type="Gene3D" id="3.30.40.10">
    <property type="entry name" value="Zinc/RING finger domain, C3HC4 (zinc finger)"/>
    <property type="match status" value="1"/>
</dbReference>
<dbReference type="STRING" id="102285.A0A0R3T1H6"/>
<keyword evidence="14" id="KW-0732">Signal</keyword>
<dbReference type="InterPro" id="IPR003888">
    <property type="entry name" value="FYrich_N"/>
</dbReference>
<keyword evidence="2" id="KW-0489">Methyltransferase</keyword>
<evidence type="ECO:0000259" key="15">
    <source>
        <dbReference type="PROSITE" id="PS50280"/>
    </source>
</evidence>
<dbReference type="Gene3D" id="2.170.270.10">
    <property type="entry name" value="SET domain"/>
    <property type="match status" value="1"/>
</dbReference>
<evidence type="ECO:0000256" key="6">
    <source>
        <dbReference type="ARBA" id="ARBA00022737"/>
    </source>
</evidence>
<evidence type="ECO:0000256" key="10">
    <source>
        <dbReference type="ARBA" id="ARBA00023015"/>
    </source>
</evidence>
<keyword evidence="19" id="KW-1185">Reference proteome</keyword>
<keyword evidence="4" id="KW-0949">S-adenosyl-L-methionine</keyword>
<dbReference type="InterPro" id="IPR034732">
    <property type="entry name" value="EPHD"/>
</dbReference>
<dbReference type="WBParaSite" id="HNAJ_0000072601-mRNA-1">
    <property type="protein sequence ID" value="HNAJ_0000072601-mRNA-1"/>
    <property type="gene ID" value="HNAJ_0000072601"/>
</dbReference>
<dbReference type="Gene3D" id="3.30.160.360">
    <property type="match status" value="2"/>
</dbReference>
<dbReference type="InterPro" id="IPR003889">
    <property type="entry name" value="FYrich_C"/>
</dbReference>
<keyword evidence="10" id="KW-0805">Transcription regulation</keyword>
<keyword evidence="7" id="KW-0863">Zinc-finger</keyword>
<organism evidence="20">
    <name type="scientific">Rodentolepis nana</name>
    <name type="common">Dwarf tapeworm</name>
    <name type="synonym">Hymenolepis nana</name>
    <dbReference type="NCBI Taxonomy" id="102285"/>
    <lineage>
        <taxon>Eukaryota</taxon>
        <taxon>Metazoa</taxon>
        <taxon>Spiralia</taxon>
        <taxon>Lophotrochozoa</taxon>
        <taxon>Platyhelminthes</taxon>
        <taxon>Cestoda</taxon>
        <taxon>Eucestoda</taxon>
        <taxon>Cyclophyllidea</taxon>
        <taxon>Hymenolepididae</taxon>
        <taxon>Rodentolepis</taxon>
    </lineage>
</organism>
<evidence type="ECO:0000256" key="9">
    <source>
        <dbReference type="ARBA" id="ARBA00022853"/>
    </source>
</evidence>
<evidence type="ECO:0000256" key="4">
    <source>
        <dbReference type="ARBA" id="ARBA00022691"/>
    </source>
</evidence>
<proteinExistence type="predicted"/>
<feature type="domain" description="Post-SET" evidence="16">
    <location>
        <begin position="1550"/>
        <end position="1566"/>
    </location>
</feature>
<dbReference type="PROSITE" id="PS51805">
    <property type="entry name" value="EPHD"/>
    <property type="match status" value="1"/>
</dbReference>
<keyword evidence="12" id="KW-0539">Nucleus</keyword>
<dbReference type="PROSITE" id="PS51542">
    <property type="entry name" value="FYRN"/>
    <property type="match status" value="1"/>
</dbReference>
<dbReference type="GO" id="GO:0042800">
    <property type="term" value="F:histone H3K4 methyltransferase activity"/>
    <property type="evidence" value="ECO:0007669"/>
    <property type="project" value="TreeGrafter"/>
</dbReference>
<feature type="chain" id="PRO_5043131629" evidence="14">
    <location>
        <begin position="26"/>
        <end position="1566"/>
    </location>
</feature>
<feature type="compositionally biased region" description="Basic residues" evidence="13">
    <location>
        <begin position="1091"/>
        <end position="1106"/>
    </location>
</feature>
<name>A0A0R3T1H6_RODNA</name>
<evidence type="ECO:0000256" key="14">
    <source>
        <dbReference type="SAM" id="SignalP"/>
    </source>
</evidence>
<feature type="domain" description="PHD-type" evidence="17">
    <location>
        <begin position="258"/>
        <end position="393"/>
    </location>
</feature>
<feature type="compositionally biased region" description="Low complexity" evidence="13">
    <location>
        <begin position="873"/>
        <end position="895"/>
    </location>
</feature>
<keyword evidence="8" id="KW-0862">Zinc</keyword>
<dbReference type="OrthoDB" id="308383at2759"/>
<evidence type="ECO:0000313" key="18">
    <source>
        <dbReference type="EMBL" id="VDN96585.1"/>
    </source>
</evidence>
<feature type="compositionally biased region" description="Acidic residues" evidence="13">
    <location>
        <begin position="489"/>
        <end position="498"/>
    </location>
</feature>
<feature type="signal peptide" evidence="14">
    <location>
        <begin position="1"/>
        <end position="25"/>
    </location>
</feature>
<dbReference type="PROSITE" id="PS50280">
    <property type="entry name" value="SET"/>
    <property type="match status" value="1"/>
</dbReference>
<dbReference type="Pfam" id="PF05965">
    <property type="entry name" value="FYRC"/>
    <property type="match status" value="1"/>
</dbReference>
<keyword evidence="11" id="KW-0804">Transcription</keyword>
<evidence type="ECO:0000259" key="17">
    <source>
        <dbReference type="PROSITE" id="PS51805"/>
    </source>
</evidence>
<evidence type="ECO:0000256" key="11">
    <source>
        <dbReference type="ARBA" id="ARBA00023163"/>
    </source>
</evidence>
<dbReference type="PANTHER" id="PTHR45838:SF4">
    <property type="entry name" value="HISTONE-LYSINE N-METHYLTRANSFERASE TRITHORAX"/>
    <property type="match status" value="1"/>
</dbReference>
<dbReference type="EMBL" id="UZAE01000224">
    <property type="protein sequence ID" value="VDN96585.1"/>
    <property type="molecule type" value="Genomic_DNA"/>
</dbReference>
<dbReference type="GO" id="GO:0008270">
    <property type="term" value="F:zinc ion binding"/>
    <property type="evidence" value="ECO:0007669"/>
    <property type="project" value="UniProtKB-KW"/>
</dbReference>
<dbReference type="PROSITE" id="PS50868">
    <property type="entry name" value="POST_SET"/>
    <property type="match status" value="1"/>
</dbReference>
<feature type="compositionally biased region" description="Low complexity" evidence="13">
    <location>
        <begin position="649"/>
        <end position="662"/>
    </location>
</feature>
<dbReference type="Proteomes" id="UP000278807">
    <property type="component" value="Unassembled WGS sequence"/>
</dbReference>
<feature type="compositionally biased region" description="Polar residues" evidence="13">
    <location>
        <begin position="714"/>
        <end position="725"/>
    </location>
</feature>
<reference evidence="18 19" key="2">
    <citation type="submission" date="2018-11" db="EMBL/GenBank/DDBJ databases">
        <authorList>
            <consortium name="Pathogen Informatics"/>
        </authorList>
    </citation>
    <scope>NUCLEOTIDE SEQUENCE [LARGE SCALE GENOMIC DNA]</scope>
</reference>
<dbReference type="Pfam" id="PF13832">
    <property type="entry name" value="zf-HC5HC2H_2"/>
    <property type="match status" value="1"/>
</dbReference>
<evidence type="ECO:0000256" key="3">
    <source>
        <dbReference type="ARBA" id="ARBA00022679"/>
    </source>
</evidence>
<evidence type="ECO:0000313" key="20">
    <source>
        <dbReference type="WBParaSite" id="HNAJ_0000072601-mRNA-1"/>
    </source>
</evidence>
<evidence type="ECO:0000256" key="8">
    <source>
        <dbReference type="ARBA" id="ARBA00022833"/>
    </source>
</evidence>
<gene>
    <name evidence="18" type="ORF">HNAJ_LOCUS726</name>
</gene>
<feature type="region of interest" description="Disordered" evidence="13">
    <location>
        <begin position="1042"/>
        <end position="1106"/>
    </location>
</feature>
<evidence type="ECO:0000256" key="2">
    <source>
        <dbReference type="ARBA" id="ARBA00022603"/>
    </source>
</evidence>
<dbReference type="PANTHER" id="PTHR45838">
    <property type="entry name" value="HISTONE-LYSINE-N-METHYLTRANSFERASE 2 KMT2 FAMILY MEMBER"/>
    <property type="match status" value="1"/>
</dbReference>
<dbReference type="SUPFAM" id="SSF82199">
    <property type="entry name" value="SET domain"/>
    <property type="match status" value="1"/>
</dbReference>
<sequence>MLLRKLLHWLTTSIQILFPWLDSSATVKEVRGLLHQRKGSLPAVEEFLRSAAELELYELACPFVTALTCQIRRMNILQANQSSPPRKFGFYQTCIDKVRQHIASCHPDFTSLDRKFDTAQEAFTRLRMRSADCFNPTYSSLNIHSEQMISDANTDETLISNFQKELFLKWQRQLHCPSRRAVLKALLEGKTMPHYFAVKSHWDALNATYASQMVPISSKSTVDLDESDSEAPDVEIRALPEEIIDQEEKALFDPSVEPRRCLLCARHTDASIEDRLIYIGSDTWVHVNCALWSKEVFEEDSGQLTGLSAALRRGCRSLCKDCGRPGATMSCSNTNSCDVVTHFPCAMSRWKPTHSKPVFTAGRSFFCSPECFTEAKATRFVQSIKKLRCRKVEGVHKHNEEELELEKAVIMEDRRDVDELITEWEISQEEVDSIRSEIEWEMASPELREMLVCRRVFVPSDCFVVSLRDDDDDGFDQKEKQEEGSGVNENEETDDCGDEDGKVVKRPNVLSLAISVNTLAFASYKLPASAFVVTIGSLRIDRLGHIAEASDSLCRDKPNFLCPVGYRARRYYWSTTDPNVLEPHTLTINQAPKDSVRTDNLSSSASSGGGATTSYQRSILPHLPSSRSTNIYTPIASKPLEPGTKLVPSLSSGSSKSTCASSPYDPYPSNPTGLPLIRFTYTQGTPPNRTFQRASIIPQQQQQQQQQQTKQQQSSASTLPSGVVSPTYTHQQSRVVQPAIMPQQQLRPQMAPLQPNSAQVAVTSSVHSATFVPAKQQAVVSAPPPSMHMKSMTVVNAFPGGSMMTASIPSSTSSVTAAPQKSQSLILTKPSVQPVQIGTSTLSNVAFPPRATLPKIVGAVSLSKPLTVQRQQTPSTTSITSTVTPPLASSSSSSATVISSSGYSAQVTTSSNVVEKRTALQAQLSPPPTMMKRPVNVFQSLPSGSLVRMVATTTSSVTPSQVIRPPFVVRGPLTIGTPRGPAGPPLRPVRLFASASKPLVVGTGDVSTAPTVLAVNPTASTAHRLIRPPVVIPKIVRPSGPISVVQSPAPVTTPGQSSVSQEQNPDNPSSSQPQIKQLDGLDDSDEFLNMPRRRVGSGKSVPQKKKWMTDLENRRALQESVQKARQVVNERMYQKEASLFANSFQLIFTAKSSKENFFTPTAAWRAVVSAVADVRRGRNLPFAFPPFIDGWAQFGLNHRHVIFLLEQLPGAHTCVRYNFRYHRYRIDQIREKYEPPQSNLRGAARLIPYEKDPKRSEMARDPLAFLMCKANQAPRSCLPLDWPGEKSGRLARGGLDSLPSSNSTIVPGRFPSACIDAARQAASIVADSLNISPRLHARTVEAVVAEATADMVEEAEAGRSKQLASLTFQLRNIPTSREARMWRVSVCPSRIHKRGLFALCSFRPGELICEYTGELVSNMVCDKREAMYRSKGVDCYFFRVTEDLVVDATYAGNYARFINHSCQPNCGAQIVGKNHIVITANRSKYGDMVIARMYVTTFHSCSISLSRVPTAVGCNIVLSLWNRALISSFCCRILPGEELTYDYQFPKEAEKLSCNCGRIGCKRYLN</sequence>
<feature type="region of interest" description="Disordered" evidence="13">
    <location>
        <begin position="584"/>
        <end position="725"/>
    </location>
</feature>
<feature type="region of interest" description="Disordered" evidence="13">
    <location>
        <begin position="868"/>
        <end position="895"/>
    </location>
</feature>
<feature type="compositionally biased region" description="Polar residues" evidence="13">
    <location>
        <begin position="680"/>
        <end position="693"/>
    </location>
</feature>
<accession>A0A0R3T1H6</accession>
<protein>
    <submittedName>
        <fullName evidence="20">PHD-type domain-containing protein</fullName>
    </submittedName>
</protein>
<dbReference type="GO" id="GO:0035097">
    <property type="term" value="C:histone methyltransferase complex"/>
    <property type="evidence" value="ECO:0007669"/>
    <property type="project" value="TreeGrafter"/>
</dbReference>
<dbReference type="SMART" id="SM00317">
    <property type="entry name" value="SET"/>
    <property type="match status" value="1"/>
</dbReference>
<keyword evidence="6" id="KW-0677">Repeat</keyword>
<feature type="compositionally biased region" description="Polar residues" evidence="13">
    <location>
        <begin position="1044"/>
        <end position="1075"/>
    </location>
</feature>
<feature type="compositionally biased region" description="Low complexity" evidence="13">
    <location>
        <begin position="699"/>
        <end position="713"/>
    </location>
</feature>
<evidence type="ECO:0000256" key="1">
    <source>
        <dbReference type="ARBA" id="ARBA00004123"/>
    </source>
</evidence>
<comment type="subcellular location">
    <subcellularLocation>
        <location evidence="1">Nucleus</location>
    </subcellularLocation>
</comment>
<dbReference type="Pfam" id="PF05964">
    <property type="entry name" value="FYRN"/>
    <property type="match status" value="1"/>
</dbReference>
<reference evidence="20" key="1">
    <citation type="submission" date="2017-02" db="UniProtKB">
        <authorList>
            <consortium name="WormBaseParasite"/>
        </authorList>
    </citation>
    <scope>IDENTIFICATION</scope>
</reference>